<sequence length="817" mass="92024">MTDSFAKFSSMLESAKDLTIEAAVSASSRLTDTPSGSRQVEIPKLLNSRSDRDILTGMKCVIAATARGEDGLPYFADVVKNVTTSNESIRNLVLIYLTRYAEVEPDTALLSINSIQKSLNEKNAISRAKAIRALAGIRISSILPIVLLCIKRTLTDPSPLVRSATAIAIGKAFDIDDLESSSKKQMVEYLTKLLSDSDSSVVSTAIKTFYKLLPQFSTSSKIWDPIHGNFRRFCSIINEFDEWSQGFLIDILTEYSRRFLPRPKLYSVDESNQVIDLPEDYSQIPFSAYEVSFDEDLNLFLNSLKVLLYSRSESVILAVARAVYFLAPPSTFKDFQLSQPLVRIASTSRDSQISLFALQIISSISWKDQSIFVNNVKNFYVYPSDSFEVASSKLDILASLAQEKNIKYILEELKYYTLSSRNSDIAREAIISIGRCSQLSPEWNRKILRWCLKQIQKTTGSILNELLTVVRYLIQQKNSFTLNVANERDEIINTTYQLSLILRDSSLNLESDAKASIVWIIGEFTGVAENAIGPDVLRHLIKGFSKEEETTRYQILMLAAKVASYEVKRIKTEAGDDEDIYNQRLGNSINYKMFQHALHLAKYDNSYDTRDRARMLNILLNSSSSMSELATLFLQVPKPVPVVGSKKDASLVQARALEEYLAIRDWSEADTLPKADIRKEAKVIFNSLGGAGISSFSSVEKSPTPPQMPTSRSISSESYLNSRVPEKKQTYHLQSLDDFFGNDESEESSSEDEEDDEEEEEDEDEDEDENEDNEEDDDEDDEEDDEEVSSSDEEQDSHESDNYASDSDTKRALLSKE</sequence>
<dbReference type="RefSeq" id="XP_001384464.2">
    <property type="nucleotide sequence ID" value="XM_001384427.1"/>
</dbReference>
<dbReference type="InterPro" id="IPR002553">
    <property type="entry name" value="Clathrin/coatomer_adapt-like_N"/>
</dbReference>
<feature type="region of interest" description="Disordered" evidence="6">
    <location>
        <begin position="694"/>
        <end position="723"/>
    </location>
</feature>
<evidence type="ECO:0000256" key="1">
    <source>
        <dbReference type="ARBA" id="ARBA00004308"/>
    </source>
</evidence>
<comment type="subcellular location">
    <subcellularLocation>
        <location evidence="1">Endomembrane system</location>
    </subcellularLocation>
</comment>
<organism evidence="8 9">
    <name type="scientific">Scheffersomyces stipitis (strain ATCC 58785 / CBS 6054 / NBRC 10063 / NRRL Y-11545)</name>
    <name type="common">Yeast</name>
    <name type="synonym">Pichia stipitis</name>
    <dbReference type="NCBI Taxonomy" id="322104"/>
    <lineage>
        <taxon>Eukaryota</taxon>
        <taxon>Fungi</taxon>
        <taxon>Dikarya</taxon>
        <taxon>Ascomycota</taxon>
        <taxon>Saccharomycotina</taxon>
        <taxon>Pichiomycetes</taxon>
        <taxon>Debaryomycetaceae</taxon>
        <taxon>Scheffersomyces</taxon>
    </lineage>
</organism>
<dbReference type="GO" id="GO:0012505">
    <property type="term" value="C:endomembrane system"/>
    <property type="evidence" value="ECO:0007669"/>
    <property type="project" value="UniProtKB-SubCell"/>
</dbReference>
<gene>
    <name evidence="8" type="primary">APL6</name>
    <name evidence="8" type="ORF">PICST_88879</name>
</gene>
<dbReference type="KEGG" id="pic:PICST_88879"/>
<dbReference type="Gene3D" id="1.25.10.10">
    <property type="entry name" value="Leucine-rich Repeat Variant"/>
    <property type="match status" value="1"/>
</dbReference>
<dbReference type="Proteomes" id="UP000002258">
    <property type="component" value="Chromosome 4"/>
</dbReference>
<evidence type="ECO:0000256" key="3">
    <source>
        <dbReference type="ARBA" id="ARBA00022448"/>
    </source>
</evidence>
<keyword evidence="5" id="KW-0472">Membrane</keyword>
<accession>A3LTL8</accession>
<keyword evidence="3" id="KW-0813">Transport</keyword>
<feature type="compositionally biased region" description="Polar residues" evidence="6">
    <location>
        <begin position="709"/>
        <end position="721"/>
    </location>
</feature>
<dbReference type="GeneID" id="4838978"/>
<evidence type="ECO:0000313" key="9">
    <source>
        <dbReference type="Proteomes" id="UP000002258"/>
    </source>
</evidence>
<evidence type="ECO:0000256" key="2">
    <source>
        <dbReference type="ARBA" id="ARBA00006613"/>
    </source>
</evidence>
<dbReference type="OMA" id="HFLVRST"/>
<keyword evidence="4" id="KW-0653">Protein transport</keyword>
<feature type="region of interest" description="Disordered" evidence="6">
    <location>
        <begin position="739"/>
        <end position="817"/>
    </location>
</feature>
<protein>
    <submittedName>
        <fullName evidence="8">Clathrin assembly complex beta adaptin component</fullName>
    </submittedName>
</protein>
<dbReference type="FunCoup" id="A3LTL8">
    <property type="interactions" value="457"/>
</dbReference>
<dbReference type="OrthoDB" id="10254310at2759"/>
<dbReference type="STRING" id="322104.A3LTL8"/>
<evidence type="ECO:0000256" key="4">
    <source>
        <dbReference type="ARBA" id="ARBA00022927"/>
    </source>
</evidence>
<dbReference type="GO" id="GO:0006896">
    <property type="term" value="P:Golgi to vacuole transport"/>
    <property type="evidence" value="ECO:0007669"/>
    <property type="project" value="EnsemblFungi"/>
</dbReference>
<dbReference type="InParanoid" id="A3LTL8"/>
<evidence type="ECO:0000256" key="5">
    <source>
        <dbReference type="ARBA" id="ARBA00023136"/>
    </source>
</evidence>
<dbReference type="PANTHER" id="PTHR11134">
    <property type="entry name" value="ADAPTOR COMPLEX SUBUNIT BETA FAMILY MEMBER"/>
    <property type="match status" value="1"/>
</dbReference>
<dbReference type="AlphaFoldDB" id="A3LTL8"/>
<dbReference type="EMBL" id="CP000498">
    <property type="protein sequence ID" value="ABN66435.2"/>
    <property type="molecule type" value="Genomic_DNA"/>
</dbReference>
<evidence type="ECO:0000256" key="6">
    <source>
        <dbReference type="SAM" id="MobiDB-lite"/>
    </source>
</evidence>
<dbReference type="SUPFAM" id="SSF48371">
    <property type="entry name" value="ARM repeat"/>
    <property type="match status" value="1"/>
</dbReference>
<reference evidence="8 9" key="1">
    <citation type="journal article" date="2007" name="Nat. Biotechnol.">
        <title>Genome sequence of the lignocellulose-bioconverting and xylose-fermenting yeast Pichia stipitis.</title>
        <authorList>
            <person name="Jeffries T.W."/>
            <person name="Grigoriev I.V."/>
            <person name="Grimwood J."/>
            <person name="Laplaza J.M."/>
            <person name="Aerts A."/>
            <person name="Salamov A."/>
            <person name="Schmutz J."/>
            <person name="Lindquist E."/>
            <person name="Dehal P."/>
            <person name="Shapiro H."/>
            <person name="Jin Y.S."/>
            <person name="Passoth V."/>
            <person name="Richardson P.M."/>
        </authorList>
    </citation>
    <scope>NUCLEOTIDE SEQUENCE [LARGE SCALE GENOMIC DNA]</scope>
    <source>
        <strain evidence="9">ATCC 58785 / CBS 6054 / NBRC 10063 / NRRL Y-11545</strain>
    </source>
</reference>
<dbReference type="GO" id="GO:0030123">
    <property type="term" value="C:AP-3 adaptor complex"/>
    <property type="evidence" value="ECO:0007669"/>
    <property type="project" value="EnsemblFungi"/>
</dbReference>
<dbReference type="Pfam" id="PF01602">
    <property type="entry name" value="Adaptin_N"/>
    <property type="match status" value="1"/>
</dbReference>
<dbReference type="HOGENOM" id="CLU_006320_3_2_1"/>
<feature type="compositionally biased region" description="Acidic residues" evidence="6">
    <location>
        <begin position="740"/>
        <end position="796"/>
    </location>
</feature>
<dbReference type="eggNOG" id="KOG1060">
    <property type="taxonomic scope" value="Eukaryota"/>
</dbReference>
<feature type="domain" description="Clathrin/coatomer adaptor adaptin-like N-terminal" evidence="7">
    <location>
        <begin position="41"/>
        <end position="623"/>
    </location>
</feature>
<name>A3LTL8_PICST</name>
<dbReference type="GO" id="GO:0006623">
    <property type="term" value="P:protein targeting to vacuole"/>
    <property type="evidence" value="ECO:0007669"/>
    <property type="project" value="EnsemblFungi"/>
</dbReference>
<dbReference type="InterPro" id="IPR011989">
    <property type="entry name" value="ARM-like"/>
</dbReference>
<keyword evidence="9" id="KW-1185">Reference proteome</keyword>
<dbReference type="InterPro" id="IPR026739">
    <property type="entry name" value="AP_beta"/>
</dbReference>
<dbReference type="InterPro" id="IPR016024">
    <property type="entry name" value="ARM-type_fold"/>
</dbReference>
<evidence type="ECO:0000313" key="8">
    <source>
        <dbReference type="EMBL" id="ABN66435.2"/>
    </source>
</evidence>
<comment type="similarity">
    <text evidence="2">Belongs to the adaptor complexes large subunit family.</text>
</comment>
<feature type="compositionally biased region" description="Basic and acidic residues" evidence="6">
    <location>
        <begin position="797"/>
        <end position="817"/>
    </location>
</feature>
<evidence type="ECO:0000259" key="7">
    <source>
        <dbReference type="Pfam" id="PF01602"/>
    </source>
</evidence>
<proteinExistence type="inferred from homology"/>